<dbReference type="Gene3D" id="2.60.120.260">
    <property type="entry name" value="Galactose-binding domain-like"/>
    <property type="match status" value="1"/>
</dbReference>
<feature type="domain" description="F5/8 type C" evidence="4">
    <location>
        <begin position="182"/>
        <end position="323"/>
    </location>
</feature>
<dbReference type="PROSITE" id="PS50022">
    <property type="entry name" value="FA58C_3"/>
    <property type="match status" value="1"/>
</dbReference>
<evidence type="ECO:0000313" key="6">
    <source>
        <dbReference type="Proteomes" id="UP000273405"/>
    </source>
</evidence>
<protein>
    <recommendedName>
        <fullName evidence="4">F5/8 type C domain-containing protein</fullName>
    </recommendedName>
</protein>
<dbReference type="Pfam" id="PF22352">
    <property type="entry name" value="K319L-like_PKD"/>
    <property type="match status" value="1"/>
</dbReference>
<dbReference type="Proteomes" id="UP000273405">
    <property type="component" value="Unassembled WGS sequence"/>
</dbReference>
<dbReference type="InterPro" id="IPR013783">
    <property type="entry name" value="Ig-like_fold"/>
</dbReference>
<evidence type="ECO:0000256" key="2">
    <source>
        <dbReference type="ARBA" id="ARBA00022801"/>
    </source>
</evidence>
<dbReference type="EMBL" id="RAWG01000012">
    <property type="protein sequence ID" value="RKH47347.1"/>
    <property type="molecule type" value="Genomic_DNA"/>
</dbReference>
<name>A0A3A8NSH3_9BACT</name>
<evidence type="ECO:0000259" key="4">
    <source>
        <dbReference type="PROSITE" id="PS50022"/>
    </source>
</evidence>
<dbReference type="InterPro" id="IPR008979">
    <property type="entry name" value="Galactose-bd-like_sf"/>
</dbReference>
<dbReference type="Gene3D" id="3.40.50.1820">
    <property type="entry name" value="alpha/beta hydrolase"/>
    <property type="match status" value="1"/>
</dbReference>
<dbReference type="Gene3D" id="2.60.40.10">
    <property type="entry name" value="Immunoglobulins"/>
    <property type="match status" value="1"/>
</dbReference>
<proteinExistence type="predicted"/>
<dbReference type="PROSITE" id="PS51257">
    <property type="entry name" value="PROKAR_LIPOPROTEIN"/>
    <property type="match status" value="1"/>
</dbReference>
<dbReference type="InterPro" id="IPR050955">
    <property type="entry name" value="Plant_Biomass_Hydrol_Est"/>
</dbReference>
<dbReference type="InterPro" id="IPR000421">
    <property type="entry name" value="FA58C"/>
</dbReference>
<gene>
    <name evidence="5" type="ORF">D7X12_03170</name>
</gene>
<evidence type="ECO:0000313" key="5">
    <source>
        <dbReference type="EMBL" id="RKH47347.1"/>
    </source>
</evidence>
<organism evidence="5 6">
    <name type="scientific">Corallococcus sicarius</name>
    <dbReference type="NCBI Taxonomy" id="2316726"/>
    <lineage>
        <taxon>Bacteria</taxon>
        <taxon>Pseudomonadati</taxon>
        <taxon>Myxococcota</taxon>
        <taxon>Myxococcia</taxon>
        <taxon>Myxococcales</taxon>
        <taxon>Cystobacterineae</taxon>
        <taxon>Myxococcaceae</taxon>
        <taxon>Corallococcus</taxon>
    </lineage>
</organism>
<dbReference type="PANTHER" id="PTHR43037">
    <property type="entry name" value="UNNAMED PRODUCT-RELATED"/>
    <property type="match status" value="1"/>
</dbReference>
<dbReference type="SUPFAM" id="SSF49785">
    <property type="entry name" value="Galactose-binding domain-like"/>
    <property type="match status" value="1"/>
</dbReference>
<keyword evidence="2" id="KW-0378">Hydrolase</keyword>
<keyword evidence="1" id="KW-0732">Signal</keyword>
<sequence>MQRSPGAGAILAGLVTLGLLMTGCEAQDTPLPGDAPLGEALGSLLGTVVDSDDTCRLVSTLRPTCGAVAHKAPGVSYVWRAPSSDTFTFSTSDARFAPVLEVRREEGAATSLGCDDGASRGTGEASVSLALEVGQAVRIFVQGQGSSCGLFNLHIRAGSQPEAPDLKDAPLPDATADREEPAKGPTQLLAVDVALGKPASSITEYDASSTAALVTDGDPATGWNSGTVRPHVYVEVDLQGFYAISEFQLALGTTTGSAPANFQIQHYAQGCWQTVPETVVTGNTAGTLTRTLPLSTPLVTRKVRFVCTDKVSCRLRTFSVMGEPSTEAQAPAPTCTAGTQSVKRSPSYDFLQFLPATYNQDPQAKFPLVIALHGIGGTQLTPDRTGMSTSPEGLSRRLKNDATFASTFPAIVVSPHCREIGATTGDCWFTQDRLDRLWKDVLASYRIDPERIYLTGLSGGGIRGHQFAVNHSTELAAFVPICANTSSVPSTQKAFDTAGNPIPDTNGRHICDLQGLPVWLRHGTSDPTVNYSGSLAFKDYMDVKCGAGPRKAVMTLYAGATHNVWDTTYNDNRLYTWLFAQHRGSASEPATFLEPTAKTGTTVTITQPASTATVTGSGTDPDGTLAKWNWIELSRPAGAAAPTLTNANTPTLTASGLTTAGTYKFRFIVTDNHGVTDFADQSVFVRAP</sequence>
<accession>A0A3A8NSH3</accession>
<dbReference type="PANTHER" id="PTHR43037:SF5">
    <property type="entry name" value="FERULOYL ESTERASE"/>
    <property type="match status" value="1"/>
</dbReference>
<evidence type="ECO:0000256" key="3">
    <source>
        <dbReference type="SAM" id="MobiDB-lite"/>
    </source>
</evidence>
<dbReference type="InterPro" id="IPR029058">
    <property type="entry name" value="AB_hydrolase_fold"/>
</dbReference>
<feature type="region of interest" description="Disordered" evidence="3">
    <location>
        <begin position="161"/>
        <end position="183"/>
    </location>
</feature>
<dbReference type="GO" id="GO:0016787">
    <property type="term" value="F:hydrolase activity"/>
    <property type="evidence" value="ECO:0007669"/>
    <property type="project" value="UniProtKB-KW"/>
</dbReference>
<feature type="compositionally biased region" description="Basic and acidic residues" evidence="3">
    <location>
        <begin position="164"/>
        <end position="182"/>
    </location>
</feature>
<keyword evidence="6" id="KW-1185">Reference proteome</keyword>
<dbReference type="Pfam" id="PF00754">
    <property type="entry name" value="F5_F8_type_C"/>
    <property type="match status" value="1"/>
</dbReference>
<dbReference type="AlphaFoldDB" id="A0A3A8NSH3"/>
<comment type="caution">
    <text evidence="5">The sequence shown here is derived from an EMBL/GenBank/DDBJ whole genome shotgun (WGS) entry which is preliminary data.</text>
</comment>
<reference evidence="6" key="1">
    <citation type="submission" date="2018-09" db="EMBL/GenBank/DDBJ databases">
        <authorList>
            <person name="Livingstone P.G."/>
            <person name="Whitworth D.E."/>
        </authorList>
    </citation>
    <scope>NUCLEOTIDE SEQUENCE [LARGE SCALE GENOMIC DNA]</scope>
    <source>
        <strain evidence="6">CA040B</strain>
    </source>
</reference>
<dbReference type="SUPFAM" id="SSF53474">
    <property type="entry name" value="alpha/beta-Hydrolases"/>
    <property type="match status" value="1"/>
</dbReference>
<evidence type="ECO:0000256" key="1">
    <source>
        <dbReference type="ARBA" id="ARBA00022729"/>
    </source>
</evidence>